<dbReference type="Proteomes" id="UP000240258">
    <property type="component" value="Chromosome"/>
</dbReference>
<protein>
    <recommendedName>
        <fullName evidence="5">Suppressor of fused-like domain-containing protein</fullName>
    </recommendedName>
</protein>
<evidence type="ECO:0000313" key="4">
    <source>
        <dbReference type="Proteomes" id="UP000240258"/>
    </source>
</evidence>
<evidence type="ECO:0008006" key="5">
    <source>
        <dbReference type="Google" id="ProtNLM"/>
    </source>
</evidence>
<gene>
    <name evidence="3" type="ORF">C4N19_10580</name>
</gene>
<dbReference type="RefSeq" id="WP_005887366.1">
    <property type="nucleotide sequence ID" value="NZ_CP028102.1"/>
</dbReference>
<accession>A0ABM6TYK6</accession>
<feature type="domain" description="Suppressor of fused-like" evidence="1">
    <location>
        <begin position="34"/>
        <end position="196"/>
    </location>
</feature>
<organism evidence="3 4">
    <name type="scientific">Fusobacterium mortiferum ATCC 9817</name>
    <dbReference type="NCBI Taxonomy" id="469616"/>
    <lineage>
        <taxon>Bacteria</taxon>
        <taxon>Fusobacteriati</taxon>
        <taxon>Fusobacteriota</taxon>
        <taxon>Fusobacteriia</taxon>
        <taxon>Fusobacteriales</taxon>
        <taxon>Fusobacteriaceae</taxon>
        <taxon>Fusobacterium</taxon>
    </lineage>
</organism>
<proteinExistence type="predicted"/>
<reference evidence="4" key="1">
    <citation type="journal article" date="2018" name="MSphere">
        <title>Fusobacterium Genomics Using MinION and Illumina Sequencing Enables Genome Completion and Correction.</title>
        <authorList>
            <person name="Todd S.M."/>
            <person name="Settlage R.E."/>
            <person name="Lahmers K.K."/>
            <person name="Slade D.J."/>
        </authorList>
    </citation>
    <scope>NUCLEOTIDE SEQUENCE [LARGE SCALE GENOMIC DNA]</scope>
    <source>
        <strain evidence="4">ATCC 9817</strain>
    </source>
</reference>
<dbReference type="EMBL" id="CP028102">
    <property type="protein sequence ID" value="AVQ19510.1"/>
    <property type="molecule type" value="Genomic_DNA"/>
</dbReference>
<dbReference type="GeneID" id="62763980"/>
<name>A0ABM6TYK6_FUSMR</name>
<feature type="domain" description="DUF7832" evidence="2">
    <location>
        <begin position="212"/>
        <end position="331"/>
    </location>
</feature>
<sequence>MRYTENERIEIIKFIEENFGKVEEIYEIGYDNYYLDVAQINPTEEKPYYTIITLGMGEYEMYNQNNENFSSFAELMISFPPDWNFDDKNYTWAIDELIQLTYIPFTYFFAYEWGHLENNFESFSSKTNLSAVAILYPEMKEENSGLLKLENRDLQFYQIVPLYDEEYTFALKNGMKNLLLLDVERKINYVVDMQREKVLEYSEEEKELQNDIMDSSEWHLGDYYSKGIEVDEINVYNHLAIFLRWCMENSFLADNFLKAYGKELEKYKSQDFIDLREFVKYRLKGDLRKSFFNDVGKEFIRYYYDYDFDDGDFFPGDIDNYAKRIFGEERYYSPELKREAYLYLNFDEKYYQDMKEIIDKVYNKWLKELENYSN</sequence>
<dbReference type="Pfam" id="PF25191">
    <property type="entry name" value="DUF7832"/>
    <property type="match status" value="1"/>
</dbReference>
<dbReference type="InterPro" id="IPR020941">
    <property type="entry name" value="SUFU-like_domain"/>
</dbReference>
<keyword evidence="4" id="KW-1185">Reference proteome</keyword>
<evidence type="ECO:0000259" key="1">
    <source>
        <dbReference type="Pfam" id="PF05076"/>
    </source>
</evidence>
<evidence type="ECO:0000313" key="3">
    <source>
        <dbReference type="EMBL" id="AVQ19510.1"/>
    </source>
</evidence>
<dbReference type="InterPro" id="IPR057154">
    <property type="entry name" value="DUF7832"/>
</dbReference>
<dbReference type="Pfam" id="PF05076">
    <property type="entry name" value="SUFU"/>
    <property type="match status" value="1"/>
</dbReference>
<evidence type="ECO:0000259" key="2">
    <source>
        <dbReference type="Pfam" id="PF25191"/>
    </source>
</evidence>